<feature type="region of interest" description="Disordered" evidence="1">
    <location>
        <begin position="1"/>
        <end position="29"/>
    </location>
</feature>
<reference evidence="3" key="1">
    <citation type="submission" date="2022-08" db="EMBL/GenBank/DDBJ databases">
        <authorList>
            <person name="Kallberg Y."/>
            <person name="Tangrot J."/>
            <person name="Rosling A."/>
        </authorList>
    </citation>
    <scope>NUCLEOTIDE SEQUENCE</scope>
    <source>
        <strain evidence="3">Wild A</strain>
    </source>
</reference>
<keyword evidence="4" id="KW-1185">Reference proteome</keyword>
<dbReference type="EMBL" id="CAMKVN010002996">
    <property type="protein sequence ID" value="CAI2183336.1"/>
    <property type="molecule type" value="Genomic_DNA"/>
</dbReference>
<gene>
    <name evidence="3" type="ORF">FWILDA_LOCUS11028</name>
</gene>
<keyword evidence="2" id="KW-0812">Transmembrane</keyword>
<sequence>MSKQDKTIVTEPEQAGSIKNPQASDQKQARSIIKDCTYPHTSANNQSFESSTNPESTKSIVMKCLDGCACFVLILLVIGGRLLFNSLHK</sequence>
<keyword evidence="2" id="KW-1133">Transmembrane helix</keyword>
<evidence type="ECO:0000313" key="3">
    <source>
        <dbReference type="EMBL" id="CAI2183336.1"/>
    </source>
</evidence>
<protein>
    <submittedName>
        <fullName evidence="3">13968_t:CDS:1</fullName>
    </submittedName>
</protein>
<name>A0A9W4WSE4_9GLOM</name>
<feature type="transmembrane region" description="Helical" evidence="2">
    <location>
        <begin position="60"/>
        <end position="84"/>
    </location>
</feature>
<accession>A0A9W4WSE4</accession>
<evidence type="ECO:0000256" key="2">
    <source>
        <dbReference type="SAM" id="Phobius"/>
    </source>
</evidence>
<proteinExistence type="predicted"/>
<dbReference type="Proteomes" id="UP001153678">
    <property type="component" value="Unassembled WGS sequence"/>
</dbReference>
<dbReference type="AlphaFoldDB" id="A0A9W4WSE4"/>
<keyword evidence="2" id="KW-0472">Membrane</keyword>
<evidence type="ECO:0000313" key="4">
    <source>
        <dbReference type="Proteomes" id="UP001153678"/>
    </source>
</evidence>
<feature type="compositionally biased region" description="Polar residues" evidence="1">
    <location>
        <begin position="17"/>
        <end position="26"/>
    </location>
</feature>
<comment type="caution">
    <text evidence="3">The sequence shown here is derived from an EMBL/GenBank/DDBJ whole genome shotgun (WGS) entry which is preliminary data.</text>
</comment>
<evidence type="ECO:0000256" key="1">
    <source>
        <dbReference type="SAM" id="MobiDB-lite"/>
    </source>
</evidence>
<organism evidence="3 4">
    <name type="scientific">Funneliformis geosporum</name>
    <dbReference type="NCBI Taxonomy" id="1117311"/>
    <lineage>
        <taxon>Eukaryota</taxon>
        <taxon>Fungi</taxon>
        <taxon>Fungi incertae sedis</taxon>
        <taxon>Mucoromycota</taxon>
        <taxon>Glomeromycotina</taxon>
        <taxon>Glomeromycetes</taxon>
        <taxon>Glomerales</taxon>
        <taxon>Glomeraceae</taxon>
        <taxon>Funneliformis</taxon>
    </lineage>
</organism>